<dbReference type="GO" id="GO:0019842">
    <property type="term" value="F:vitamin binding"/>
    <property type="evidence" value="ECO:0007669"/>
    <property type="project" value="TreeGrafter"/>
</dbReference>
<reference evidence="9 10" key="1">
    <citation type="submission" date="2016-11" db="EMBL/GenBank/DDBJ databases">
        <authorList>
            <person name="Jaros S."/>
            <person name="Januszkiewicz K."/>
            <person name="Wedrychowicz H."/>
        </authorList>
    </citation>
    <scope>NUCLEOTIDE SEQUENCE [LARGE SCALE GENOMIC DNA]</scope>
    <source>
        <strain evidence="9 10">CGMCC 1.6102</strain>
    </source>
</reference>
<evidence type="ECO:0000313" key="10">
    <source>
        <dbReference type="Proteomes" id="UP000184513"/>
    </source>
</evidence>
<dbReference type="Pfam" id="PF05090">
    <property type="entry name" value="HTTM"/>
    <property type="match status" value="1"/>
</dbReference>
<protein>
    <submittedName>
        <fullName evidence="9">Vitamin K-dependent gamma-carboxylase</fullName>
    </submittedName>
</protein>
<dbReference type="InterPro" id="IPR053934">
    <property type="entry name" value="HTTM_dom"/>
</dbReference>
<dbReference type="InterPro" id="IPR053935">
    <property type="entry name" value="VKGC_lumenal_dom"/>
</dbReference>
<keyword evidence="10" id="KW-1185">Reference proteome</keyword>
<dbReference type="Proteomes" id="UP000184513">
    <property type="component" value="Unassembled WGS sequence"/>
</dbReference>
<feature type="transmembrane region" description="Helical" evidence="7">
    <location>
        <begin position="26"/>
        <end position="50"/>
    </location>
</feature>
<keyword evidence="6" id="KW-0456">Lyase</keyword>
<evidence type="ECO:0000313" key="9">
    <source>
        <dbReference type="EMBL" id="SHN35516.1"/>
    </source>
</evidence>
<dbReference type="AlphaFoldDB" id="A0A1M7QV60"/>
<evidence type="ECO:0000256" key="1">
    <source>
        <dbReference type="ARBA" id="ARBA00004127"/>
    </source>
</evidence>
<feature type="transmembrane region" description="Helical" evidence="7">
    <location>
        <begin position="306"/>
        <end position="327"/>
    </location>
</feature>
<organism evidence="9 10">
    <name type="scientific">Cyclobacterium lianum</name>
    <dbReference type="NCBI Taxonomy" id="388280"/>
    <lineage>
        <taxon>Bacteria</taxon>
        <taxon>Pseudomonadati</taxon>
        <taxon>Bacteroidota</taxon>
        <taxon>Cytophagia</taxon>
        <taxon>Cytophagales</taxon>
        <taxon>Cyclobacteriaceae</taxon>
        <taxon>Cyclobacterium</taxon>
    </lineage>
</organism>
<sequence>MEKVKTQIFNGINKPISIAPLVHFRVLFGLIMFISVARFVCNGWIASQYIEPEFHFSYYGFSWVSNPGETGMYLLFITMALSALGIALGFYYKVSALLFFFSFTYVELIDVTNYLNHYYFVSLVAFLMVWMPANQAFSLDSKRKGLKISHIPYGYVLVIQCLLGLVYFYAGLAKLNPAWLMEALPLKIWLPMYSHLPLVGPWMNELWLAYSFSWFGAIYDLSIPFFLFYSRTRPYAYIAVVIFHFTTWLLFPIGMFPFIMILATTIFFSPDSHLKFAAYIRNIFRHKSSTAFTSWGKLYQSPFQKLVWSLFAVFLLIQLLLPLRAYAYPGNLFWTEQGYRFSWRVMLMEKAGYAIFHIRDKATGREWESYASDYLSPMQEKQMATQPDLILQFAHFLQQKLSDQGFDDVEIRAEVHVSLNGSKNQLLIDPNTDLTRVEDSFGHKTWVLPYKKIL</sequence>
<dbReference type="InterPro" id="IPR007782">
    <property type="entry name" value="VKG_COase"/>
</dbReference>
<evidence type="ECO:0000256" key="6">
    <source>
        <dbReference type="ARBA" id="ARBA00023239"/>
    </source>
</evidence>
<gene>
    <name evidence="9" type="ORF">SAMN04488057_1276</name>
</gene>
<comment type="subcellular location">
    <subcellularLocation>
        <location evidence="1">Endomembrane system</location>
        <topology evidence="1">Multi-pass membrane protein</topology>
    </subcellularLocation>
</comment>
<keyword evidence="2 7" id="KW-0812">Transmembrane</keyword>
<feature type="transmembrane region" description="Helical" evidence="7">
    <location>
        <begin position="118"/>
        <end position="139"/>
    </location>
</feature>
<evidence type="ECO:0000256" key="3">
    <source>
        <dbReference type="ARBA" id="ARBA00022989"/>
    </source>
</evidence>
<name>A0A1M7QV60_9BACT</name>
<feature type="domain" description="HTTM-like" evidence="8">
    <location>
        <begin position="13"/>
        <end position="272"/>
    </location>
</feature>
<dbReference type="GO" id="GO:0008488">
    <property type="term" value="F:gamma-glutamyl carboxylase activity"/>
    <property type="evidence" value="ECO:0007669"/>
    <property type="project" value="InterPro"/>
</dbReference>
<dbReference type="STRING" id="388280.SAMN04488057_1276"/>
<dbReference type="PANTHER" id="PTHR12639">
    <property type="entry name" value="VITAMIN K-DEPENDENT GAMMA-CARBOXYLASE"/>
    <property type="match status" value="1"/>
</dbReference>
<feature type="transmembrane region" description="Helical" evidence="7">
    <location>
        <begin position="151"/>
        <end position="170"/>
    </location>
</feature>
<dbReference type="PANTHER" id="PTHR12639:SF7">
    <property type="entry name" value="HTTM DOMAIN-CONTAINING PROTEIN"/>
    <property type="match status" value="1"/>
</dbReference>
<evidence type="ECO:0000256" key="7">
    <source>
        <dbReference type="SAM" id="Phobius"/>
    </source>
</evidence>
<dbReference type="EMBL" id="FRCY01000027">
    <property type="protein sequence ID" value="SHN35516.1"/>
    <property type="molecule type" value="Genomic_DNA"/>
</dbReference>
<evidence type="ECO:0000259" key="8">
    <source>
        <dbReference type="SMART" id="SM00752"/>
    </source>
</evidence>
<feature type="transmembrane region" description="Helical" evidence="7">
    <location>
        <begin position="207"/>
        <end position="228"/>
    </location>
</feature>
<dbReference type="OrthoDB" id="341137at2"/>
<evidence type="ECO:0000256" key="2">
    <source>
        <dbReference type="ARBA" id="ARBA00022692"/>
    </source>
</evidence>
<evidence type="ECO:0000256" key="4">
    <source>
        <dbReference type="ARBA" id="ARBA00023136"/>
    </source>
</evidence>
<keyword evidence="5" id="KW-1015">Disulfide bond</keyword>
<proteinExistence type="predicted"/>
<dbReference type="Pfam" id="PF22777">
    <property type="entry name" value="VKGC_lumenal_dom"/>
    <property type="match status" value="1"/>
</dbReference>
<evidence type="ECO:0000256" key="5">
    <source>
        <dbReference type="ARBA" id="ARBA00023157"/>
    </source>
</evidence>
<feature type="transmembrane region" description="Helical" evidence="7">
    <location>
        <begin position="235"/>
        <end position="268"/>
    </location>
</feature>
<keyword evidence="3 7" id="KW-1133">Transmembrane helix</keyword>
<dbReference type="InterPro" id="IPR011020">
    <property type="entry name" value="HTTM-like"/>
</dbReference>
<keyword evidence="4 7" id="KW-0472">Membrane</keyword>
<accession>A0A1M7QV60</accession>
<dbReference type="GO" id="GO:0012505">
    <property type="term" value="C:endomembrane system"/>
    <property type="evidence" value="ECO:0007669"/>
    <property type="project" value="UniProtKB-SubCell"/>
</dbReference>
<dbReference type="SMART" id="SM00752">
    <property type="entry name" value="HTTM"/>
    <property type="match status" value="1"/>
</dbReference>